<accession>A0AAV7QJ30</accession>
<keyword evidence="2" id="KW-1185">Reference proteome</keyword>
<comment type="caution">
    <text evidence="1">The sequence shown here is derived from an EMBL/GenBank/DDBJ whole genome shotgun (WGS) entry which is preliminary data.</text>
</comment>
<protein>
    <submittedName>
        <fullName evidence="1">Uncharacterized protein</fullName>
    </submittedName>
</protein>
<dbReference type="EMBL" id="JANPWB010000010">
    <property type="protein sequence ID" value="KAJ1139069.1"/>
    <property type="molecule type" value="Genomic_DNA"/>
</dbReference>
<evidence type="ECO:0000313" key="1">
    <source>
        <dbReference type="EMBL" id="KAJ1139069.1"/>
    </source>
</evidence>
<evidence type="ECO:0000313" key="2">
    <source>
        <dbReference type="Proteomes" id="UP001066276"/>
    </source>
</evidence>
<proteinExistence type="predicted"/>
<reference evidence="1" key="1">
    <citation type="journal article" date="2022" name="bioRxiv">
        <title>Sequencing and chromosome-scale assembly of the giantPleurodeles waltlgenome.</title>
        <authorList>
            <person name="Brown T."/>
            <person name="Elewa A."/>
            <person name="Iarovenko S."/>
            <person name="Subramanian E."/>
            <person name="Araus A.J."/>
            <person name="Petzold A."/>
            <person name="Susuki M."/>
            <person name="Suzuki K.-i.T."/>
            <person name="Hayashi T."/>
            <person name="Toyoda A."/>
            <person name="Oliveira C."/>
            <person name="Osipova E."/>
            <person name="Leigh N.D."/>
            <person name="Simon A."/>
            <person name="Yun M.H."/>
        </authorList>
    </citation>
    <scope>NUCLEOTIDE SEQUENCE</scope>
    <source>
        <strain evidence="1">20211129_DDA</strain>
        <tissue evidence="1">Liver</tissue>
    </source>
</reference>
<sequence>MILGGARDCSVPANARAQRRLSAPFTGFVASRSPQRRDSKFVFWPFGSCRGSNLPCYLSVALFQLLGAQPSGGPVFCRAAGSSAPPAPMFLGRAGDHPAPASARAPRGLSASLTGLAALRFPQRGNTKLASWPLGSCWGSNLPPLSLPCAFLDVGRPAP</sequence>
<organism evidence="1 2">
    <name type="scientific">Pleurodeles waltl</name>
    <name type="common">Iberian ribbed newt</name>
    <dbReference type="NCBI Taxonomy" id="8319"/>
    <lineage>
        <taxon>Eukaryota</taxon>
        <taxon>Metazoa</taxon>
        <taxon>Chordata</taxon>
        <taxon>Craniata</taxon>
        <taxon>Vertebrata</taxon>
        <taxon>Euteleostomi</taxon>
        <taxon>Amphibia</taxon>
        <taxon>Batrachia</taxon>
        <taxon>Caudata</taxon>
        <taxon>Salamandroidea</taxon>
        <taxon>Salamandridae</taxon>
        <taxon>Pleurodelinae</taxon>
        <taxon>Pleurodeles</taxon>
    </lineage>
</organism>
<dbReference type="Proteomes" id="UP001066276">
    <property type="component" value="Chromosome 6"/>
</dbReference>
<dbReference type="AlphaFoldDB" id="A0AAV7QJ30"/>
<name>A0AAV7QJ30_PLEWA</name>
<gene>
    <name evidence="1" type="ORF">NDU88_005446</name>
</gene>